<feature type="coiled-coil region" evidence="1">
    <location>
        <begin position="70"/>
        <end position="104"/>
    </location>
</feature>
<evidence type="ECO:0000313" key="4">
    <source>
        <dbReference type="Proteomes" id="UP000094455"/>
    </source>
</evidence>
<proteinExistence type="predicted"/>
<reference evidence="3 4" key="1">
    <citation type="journal article" date="2016" name="Proc. Natl. Acad. Sci. U.S.A.">
        <title>Comparative genomics of biotechnologically important yeasts.</title>
        <authorList>
            <person name="Riley R."/>
            <person name="Haridas S."/>
            <person name="Wolfe K.H."/>
            <person name="Lopes M.R."/>
            <person name="Hittinger C.T."/>
            <person name="Goeker M."/>
            <person name="Salamov A.A."/>
            <person name="Wisecaver J.H."/>
            <person name="Long T.M."/>
            <person name="Calvey C.H."/>
            <person name="Aerts A.L."/>
            <person name="Barry K.W."/>
            <person name="Choi C."/>
            <person name="Clum A."/>
            <person name="Coughlan A.Y."/>
            <person name="Deshpande S."/>
            <person name="Douglass A.P."/>
            <person name="Hanson S.J."/>
            <person name="Klenk H.-P."/>
            <person name="LaButti K.M."/>
            <person name="Lapidus A."/>
            <person name="Lindquist E.A."/>
            <person name="Lipzen A.M."/>
            <person name="Meier-Kolthoff J.P."/>
            <person name="Ohm R.A."/>
            <person name="Otillar R.P."/>
            <person name="Pangilinan J.L."/>
            <person name="Peng Y."/>
            <person name="Rokas A."/>
            <person name="Rosa C.A."/>
            <person name="Scheuner C."/>
            <person name="Sibirny A.A."/>
            <person name="Slot J.C."/>
            <person name="Stielow J.B."/>
            <person name="Sun H."/>
            <person name="Kurtzman C.P."/>
            <person name="Blackwell M."/>
            <person name="Grigoriev I.V."/>
            <person name="Jeffries T.W."/>
        </authorList>
    </citation>
    <scope>NUCLEOTIDE SEQUENCE [LARGE SCALE GENOMIC DNA]</scope>
    <source>
        <strain evidence="3 4">NRRL Y-2026</strain>
    </source>
</reference>
<keyword evidence="1" id="KW-0175">Coiled coil</keyword>
<protein>
    <submittedName>
        <fullName evidence="3">Uncharacterized protein</fullName>
    </submittedName>
</protein>
<evidence type="ECO:0000256" key="2">
    <source>
        <dbReference type="SAM" id="MobiDB-lite"/>
    </source>
</evidence>
<feature type="coiled-coil region" evidence="1">
    <location>
        <begin position="214"/>
        <end position="248"/>
    </location>
</feature>
<name>A0A1E3NL60_9ASCO</name>
<keyword evidence="4" id="KW-1185">Reference proteome</keyword>
<feature type="coiled-coil region" evidence="1">
    <location>
        <begin position="137"/>
        <end position="164"/>
    </location>
</feature>
<evidence type="ECO:0000256" key="1">
    <source>
        <dbReference type="SAM" id="Coils"/>
    </source>
</evidence>
<dbReference type="EMBL" id="KV454004">
    <property type="protein sequence ID" value="ODQ46073.1"/>
    <property type="molecule type" value="Genomic_DNA"/>
</dbReference>
<sequence length="303" mass="34239">MQFKIFQKRDTPSSPASLSSKLVPATPKMRIGDFSLKPPVTPTLTDASLRGEQKRTGILEAQLKEVSLTASKAYDQVEDLTLRNNMLEDQVLQQKQLIESFTQQLEDAVRVRQELNLFQEQESRKKTEERGQDSETLSRLVHEKEALRADLERMKEELQQCRSILGEKDAALADMKVQHRKEVQQLNMQLQSAPAKPQVILRPATPTSDGEEKCSQYRGIVDMQKQKIEELEAELEVKTDEYEKSLGEIKNTMLVLKNSQMFLSKQGYLSPSVREAYFGNGGDRDGGTGGGDTYVLSNISFLP</sequence>
<gene>
    <name evidence="3" type="ORF">PICMEDRAFT_151681</name>
</gene>
<accession>A0A1E3NL60</accession>
<evidence type="ECO:0000313" key="3">
    <source>
        <dbReference type="EMBL" id="ODQ46073.1"/>
    </source>
</evidence>
<dbReference type="AlphaFoldDB" id="A0A1E3NL60"/>
<dbReference type="OrthoDB" id="3997943at2759"/>
<dbReference type="Proteomes" id="UP000094455">
    <property type="component" value="Unassembled WGS sequence"/>
</dbReference>
<dbReference type="RefSeq" id="XP_019017186.1">
    <property type="nucleotide sequence ID" value="XM_019160697.1"/>
</dbReference>
<dbReference type="GeneID" id="30177384"/>
<organism evidence="3 4">
    <name type="scientific">Pichia membranifaciens NRRL Y-2026</name>
    <dbReference type="NCBI Taxonomy" id="763406"/>
    <lineage>
        <taxon>Eukaryota</taxon>
        <taxon>Fungi</taxon>
        <taxon>Dikarya</taxon>
        <taxon>Ascomycota</taxon>
        <taxon>Saccharomycotina</taxon>
        <taxon>Pichiomycetes</taxon>
        <taxon>Pichiales</taxon>
        <taxon>Pichiaceae</taxon>
        <taxon>Pichia</taxon>
    </lineage>
</organism>
<feature type="region of interest" description="Disordered" evidence="2">
    <location>
        <begin position="1"/>
        <end position="24"/>
    </location>
</feature>